<reference evidence="11" key="2">
    <citation type="submission" date="2018-01" db="EMBL/GenBank/DDBJ databases">
        <authorList>
            <person name="Gaut B.S."/>
            <person name="Morton B.R."/>
            <person name="Clegg M.T."/>
            <person name="Duvall M.R."/>
        </authorList>
    </citation>
    <scope>NUCLEOTIDE SEQUENCE</scope>
    <source>
        <strain evidence="11">CchlOR18</strain>
    </source>
</reference>
<evidence type="ECO:0000256" key="5">
    <source>
        <dbReference type="ARBA" id="ARBA00022725"/>
    </source>
</evidence>
<accession>A0A346D3X2</accession>
<evidence type="ECO:0000256" key="2">
    <source>
        <dbReference type="ARBA" id="ARBA00022475"/>
    </source>
</evidence>
<sequence length="421" mass="48822">MALSDLSNITAIRLTRFFMKFTGFWISDNPRDKLLMVILTGYTIVAIAIACLICSCDLWFSRTNLDLATYTACNMMTVLTIVIKLATFTFRREKFMSLIKNCYEKFWIADYDEDDLSILRNCELRCVYFVETFTFFALSTVCTYTAYPIIENVGKNETDRIHPFTIWLNFPTSSTPYFELIFVIEILSCFHSGICYFCFDNLLCIINVFTAGQFRMLQRKLELVQYTDEYDSQTNSFTEISVKDKYENFSKIVSAEKQYRPNKTLKNCIEKHQCLIEFIKLVEEMYTYVILGQVVIFSLLICLVSYQAVLADGEFSRRMIFIVHFAGTFTQLFMFTLTCDDLIRESQAVAEAAYAARWYRCLSDPSRRTLGKDLIFVIMRARRPCCLTAGGFFPISLETFTTILSTAMSYLTLLRNGQVED</sequence>
<evidence type="ECO:0000313" key="11">
    <source>
        <dbReference type="EMBL" id="AXM05142.1"/>
    </source>
</evidence>
<dbReference type="PANTHER" id="PTHR21137:SF3">
    <property type="entry name" value="ODORANT RECEPTOR 30A-RELATED"/>
    <property type="match status" value="1"/>
</dbReference>
<evidence type="ECO:0000256" key="7">
    <source>
        <dbReference type="ARBA" id="ARBA00023136"/>
    </source>
</evidence>
<keyword evidence="5 10" id="KW-0552">Olfaction</keyword>
<comment type="subcellular location">
    <subcellularLocation>
        <location evidence="1 10">Cell membrane</location>
        <topology evidence="1 10">Multi-pass membrane protein</topology>
    </subcellularLocation>
</comment>
<keyword evidence="9 10" id="KW-0807">Transducer</keyword>
<evidence type="ECO:0000256" key="10">
    <source>
        <dbReference type="RuleBase" id="RU351113"/>
    </source>
</evidence>
<proteinExistence type="evidence at transcript level"/>
<dbReference type="PANTHER" id="PTHR21137">
    <property type="entry name" value="ODORANT RECEPTOR"/>
    <property type="match status" value="1"/>
</dbReference>
<organism evidence="11">
    <name type="scientific">Campoletis chlorideae</name>
    <dbReference type="NCBI Taxonomy" id="219166"/>
    <lineage>
        <taxon>Eukaryota</taxon>
        <taxon>Metazoa</taxon>
        <taxon>Ecdysozoa</taxon>
        <taxon>Arthropoda</taxon>
        <taxon>Hexapoda</taxon>
        <taxon>Insecta</taxon>
        <taxon>Pterygota</taxon>
        <taxon>Neoptera</taxon>
        <taxon>Endopterygota</taxon>
        <taxon>Hymenoptera</taxon>
        <taxon>Apocrita</taxon>
        <taxon>Ichneumonoidea</taxon>
        <taxon>Ichneumonidae</taxon>
        <taxon>Campopleginae</taxon>
        <taxon>Dusona group</taxon>
        <taxon>Campoletis</taxon>
    </lineage>
</organism>
<feature type="transmembrane region" description="Helical" evidence="10">
    <location>
        <begin position="67"/>
        <end position="90"/>
    </location>
</feature>
<keyword evidence="4 10" id="KW-0812">Transmembrane</keyword>
<evidence type="ECO:0000256" key="1">
    <source>
        <dbReference type="ARBA" id="ARBA00004651"/>
    </source>
</evidence>
<feature type="transmembrane region" description="Helical" evidence="10">
    <location>
        <begin position="285"/>
        <end position="306"/>
    </location>
</feature>
<dbReference type="AlphaFoldDB" id="A0A346D3X2"/>
<keyword evidence="6 10" id="KW-1133">Transmembrane helix</keyword>
<dbReference type="InterPro" id="IPR004117">
    <property type="entry name" value="7tm6_olfct_rcpt"/>
</dbReference>
<feature type="transmembrane region" description="Helical" evidence="10">
    <location>
        <begin position="126"/>
        <end position="150"/>
    </location>
</feature>
<protein>
    <recommendedName>
        <fullName evidence="10">Odorant receptor</fullName>
    </recommendedName>
</protein>
<evidence type="ECO:0000256" key="8">
    <source>
        <dbReference type="ARBA" id="ARBA00023170"/>
    </source>
</evidence>
<dbReference type="GO" id="GO:0005886">
    <property type="term" value="C:plasma membrane"/>
    <property type="evidence" value="ECO:0007669"/>
    <property type="project" value="UniProtKB-SubCell"/>
</dbReference>
<evidence type="ECO:0000256" key="4">
    <source>
        <dbReference type="ARBA" id="ARBA00022692"/>
    </source>
</evidence>
<comment type="similarity">
    <text evidence="10">Belongs to the insect chemoreceptor superfamily. Heteromeric odorant receptor channel (TC 1.A.69) family.</text>
</comment>
<feature type="transmembrane region" description="Helical" evidence="10">
    <location>
        <begin position="318"/>
        <end position="337"/>
    </location>
</feature>
<evidence type="ECO:0000256" key="9">
    <source>
        <dbReference type="ARBA" id="ARBA00023224"/>
    </source>
</evidence>
<name>A0A346D3X2_9HYME</name>
<reference evidence="11" key="1">
    <citation type="journal article" date="2018" name="Insect Mol. Biol.">
        <title>An odorant receptor mediates the attractiveness of cis-jasmone to Campoletis chlorideae, the endoparasitoid of Helicoverpa armigera.</title>
        <authorList>
            <person name="Sun Y.L."/>
            <person name="Dong J.F."/>
            <person name="Ning C."/>
            <person name="Ding P.P."/>
            <person name="Huang L.Q."/>
            <person name="Sun J.G."/>
            <person name="Wang C.Z."/>
        </authorList>
    </citation>
    <scope>NUCLEOTIDE SEQUENCE</scope>
    <source>
        <strain evidence="11">CchlOR18</strain>
    </source>
</reference>
<keyword evidence="2" id="KW-1003">Cell membrane</keyword>
<dbReference type="GO" id="GO:0004984">
    <property type="term" value="F:olfactory receptor activity"/>
    <property type="evidence" value="ECO:0007669"/>
    <property type="project" value="InterPro"/>
</dbReference>
<dbReference type="Pfam" id="PF02949">
    <property type="entry name" value="7tm_6"/>
    <property type="match status" value="1"/>
</dbReference>
<comment type="caution">
    <text evidence="10">Lacks conserved residue(s) required for the propagation of feature annotation.</text>
</comment>
<feature type="transmembrane region" description="Helical" evidence="10">
    <location>
        <begin position="34"/>
        <end position="61"/>
    </location>
</feature>
<feature type="transmembrane region" description="Helical" evidence="10">
    <location>
        <begin position="180"/>
        <end position="210"/>
    </location>
</feature>
<evidence type="ECO:0000256" key="3">
    <source>
        <dbReference type="ARBA" id="ARBA00022606"/>
    </source>
</evidence>
<evidence type="ECO:0000256" key="6">
    <source>
        <dbReference type="ARBA" id="ARBA00022989"/>
    </source>
</evidence>
<dbReference type="GO" id="GO:0005549">
    <property type="term" value="F:odorant binding"/>
    <property type="evidence" value="ECO:0007669"/>
    <property type="project" value="InterPro"/>
</dbReference>
<keyword evidence="7 10" id="KW-0472">Membrane</keyword>
<keyword evidence="3 10" id="KW-0716">Sensory transduction</keyword>
<dbReference type="EMBL" id="MG859314">
    <property type="protein sequence ID" value="AXM05142.1"/>
    <property type="molecule type" value="mRNA"/>
</dbReference>
<dbReference type="GO" id="GO:0007165">
    <property type="term" value="P:signal transduction"/>
    <property type="evidence" value="ECO:0007669"/>
    <property type="project" value="UniProtKB-KW"/>
</dbReference>
<keyword evidence="8 10" id="KW-0675">Receptor</keyword>